<evidence type="ECO:0000313" key="2">
    <source>
        <dbReference type="EMBL" id="TGE25166.1"/>
    </source>
</evidence>
<organism evidence="2 3">
    <name type="scientific">Hymenobacter aquaticus</name>
    <dbReference type="NCBI Taxonomy" id="1867101"/>
    <lineage>
        <taxon>Bacteria</taxon>
        <taxon>Pseudomonadati</taxon>
        <taxon>Bacteroidota</taxon>
        <taxon>Cytophagia</taxon>
        <taxon>Cytophagales</taxon>
        <taxon>Hymenobacteraceae</taxon>
        <taxon>Hymenobacter</taxon>
    </lineage>
</organism>
<dbReference type="InterPro" id="IPR043746">
    <property type="entry name" value="DUF5691"/>
</dbReference>
<protein>
    <submittedName>
        <fullName evidence="2">Uncharacterized protein</fullName>
    </submittedName>
</protein>
<reference evidence="2 3" key="1">
    <citation type="submission" date="2019-04" db="EMBL/GenBank/DDBJ databases">
        <authorList>
            <person name="Feng G."/>
            <person name="Zhang J."/>
            <person name="Zhu H."/>
        </authorList>
    </citation>
    <scope>NUCLEOTIDE SEQUENCE [LARGE SCALE GENOMIC DNA]</scope>
    <source>
        <strain evidence="2 3">JCM 31653</strain>
    </source>
</reference>
<dbReference type="RefSeq" id="WP_135462745.1">
    <property type="nucleotide sequence ID" value="NZ_SRLC01000001.1"/>
</dbReference>
<dbReference type="Pfam" id="PF18944">
    <property type="entry name" value="DUF5691"/>
    <property type="match status" value="1"/>
</dbReference>
<dbReference type="EMBL" id="SRLC01000001">
    <property type="protein sequence ID" value="TGE25166.1"/>
    <property type="molecule type" value="Genomic_DNA"/>
</dbReference>
<proteinExistence type="predicted"/>
<accession>A0A4Z0Q6U6</accession>
<comment type="caution">
    <text evidence="2">The sequence shown here is derived from an EMBL/GenBank/DDBJ whole genome shotgun (WGS) entry which is preliminary data.</text>
</comment>
<name>A0A4Z0Q6U6_9BACT</name>
<gene>
    <name evidence="2" type="ORF">E5K00_08205</name>
</gene>
<feature type="region of interest" description="Disordered" evidence="1">
    <location>
        <begin position="21"/>
        <end position="43"/>
    </location>
</feature>
<feature type="region of interest" description="Disordered" evidence="1">
    <location>
        <begin position="67"/>
        <end position="89"/>
    </location>
</feature>
<sequence>MTTPDPQLLWTQLLRTAMLGTRHSSEPIPNLLGPATATEDTPDQREKQVLLTAGTLALVRKAGYRLPEPGAATPATPPAAPETQPALGPTGTTHLQLMLDGQHAALLPAYLEELARHGRRVPPPLLVPLLDYARPRPELHRLTGPVLGSRGAWLAAQNPDWQVLLAAAPAPPDAAVWETGALRQRIIYLETLRQREPARARELLAASLPQEPAKDQAQLLATLAINLEAADAPLLEQYLASKSKEVRQTVLLLLARLPGSAVVERLWQRAAALLTLKSNLLGKKLLVTLPADWDKTWLTDGIEQKDSRFPGEKAGLLGQLLAVLPPARWTAHWQVSPAKLLDLAAGTEWGPLLLSAWHDALRLHRAPDWAQAYLRHQLENDKTTPLDGTEAAALLGPAAAQQLLLDHLPRRPSLSQSAAPWEHLLLSVPGPWPAALTTKALQTIENTIVASGTTQYYAQHYRLIQLLQHMQTAVPPAQYALCEATLTRLRDVGPTLAGYFDQLLTALHFRQQLTLSLTEPATLSA</sequence>
<evidence type="ECO:0000256" key="1">
    <source>
        <dbReference type="SAM" id="MobiDB-lite"/>
    </source>
</evidence>
<dbReference type="AlphaFoldDB" id="A0A4Z0Q6U6"/>
<dbReference type="OrthoDB" id="262508at2"/>
<dbReference type="Proteomes" id="UP000297549">
    <property type="component" value="Unassembled WGS sequence"/>
</dbReference>
<evidence type="ECO:0000313" key="3">
    <source>
        <dbReference type="Proteomes" id="UP000297549"/>
    </source>
</evidence>
<keyword evidence="3" id="KW-1185">Reference proteome</keyword>